<organism evidence="1">
    <name type="scientific">marine sediment metagenome</name>
    <dbReference type="NCBI Taxonomy" id="412755"/>
    <lineage>
        <taxon>unclassified sequences</taxon>
        <taxon>metagenomes</taxon>
        <taxon>ecological metagenomes</taxon>
    </lineage>
</organism>
<protein>
    <submittedName>
        <fullName evidence="1">Uncharacterized protein</fullName>
    </submittedName>
</protein>
<name>A0A0F8W2V2_9ZZZZ</name>
<dbReference type="EMBL" id="LAZR01070323">
    <property type="protein sequence ID" value="KKK42515.1"/>
    <property type="molecule type" value="Genomic_DNA"/>
</dbReference>
<evidence type="ECO:0000313" key="1">
    <source>
        <dbReference type="EMBL" id="KKK42515.1"/>
    </source>
</evidence>
<comment type="caution">
    <text evidence="1">The sequence shown here is derived from an EMBL/GenBank/DDBJ whole genome shotgun (WGS) entry which is preliminary data.</text>
</comment>
<gene>
    <name evidence="1" type="ORF">LCGC14_1588370</name>
</gene>
<proteinExistence type="predicted"/>
<sequence>MSKHKTEKAVVYRIYTKDKDNIKVIEEIIYRQFPDGGFTVIYTAGGWKSKIENSQVIEIIGKIGDKYKVLTIAGDIKNKNNQESVLVTTATVSINEINWKEKQNGKNIYKKKTSWFCT</sequence>
<dbReference type="AlphaFoldDB" id="A0A0F8W2V2"/>
<reference evidence="1" key="1">
    <citation type="journal article" date="2015" name="Nature">
        <title>Complex archaea that bridge the gap between prokaryotes and eukaryotes.</title>
        <authorList>
            <person name="Spang A."/>
            <person name="Saw J.H."/>
            <person name="Jorgensen S.L."/>
            <person name="Zaremba-Niedzwiedzka K."/>
            <person name="Martijn J."/>
            <person name="Lind A.E."/>
            <person name="van Eijk R."/>
            <person name="Schleper C."/>
            <person name="Guy L."/>
            <person name="Ettema T.J."/>
        </authorList>
    </citation>
    <scope>NUCLEOTIDE SEQUENCE</scope>
</reference>
<accession>A0A0F8W2V2</accession>